<comment type="similarity">
    <text evidence="1 4 5">Belongs to the bacterial ribosomal protein bL35 family.</text>
</comment>
<protein>
    <recommendedName>
        <fullName evidence="4">Large ribosomal subunit protein bL35</fullName>
    </recommendedName>
</protein>
<dbReference type="InterPro" id="IPR037229">
    <property type="entry name" value="Ribosomal_bL35_sf"/>
</dbReference>
<name>A0A1F5CK79_9BACT</name>
<evidence type="ECO:0000313" key="6">
    <source>
        <dbReference type="EMBL" id="OGD43256.1"/>
    </source>
</evidence>
<keyword evidence="3 4" id="KW-0687">Ribonucleoprotein</keyword>
<evidence type="ECO:0000256" key="5">
    <source>
        <dbReference type="RuleBase" id="RU000568"/>
    </source>
</evidence>
<dbReference type="EMBL" id="MEZA01000005">
    <property type="protein sequence ID" value="OGD43256.1"/>
    <property type="molecule type" value="Genomic_DNA"/>
</dbReference>
<evidence type="ECO:0000313" key="7">
    <source>
        <dbReference type="Proteomes" id="UP000178974"/>
    </source>
</evidence>
<dbReference type="GO" id="GO:0006412">
    <property type="term" value="P:translation"/>
    <property type="evidence" value="ECO:0007669"/>
    <property type="project" value="UniProtKB-UniRule"/>
</dbReference>
<dbReference type="HAMAP" id="MF_00514">
    <property type="entry name" value="Ribosomal_bL35"/>
    <property type="match status" value="1"/>
</dbReference>
<sequence length="66" mass="7690">MVKLKTNKSILSRLKITSRGKLIRRPSGQSHFNTKDAGRKTRLKHRVLAVKKSDIKPFKQFLPYNK</sequence>
<dbReference type="GO" id="GO:1990904">
    <property type="term" value="C:ribonucleoprotein complex"/>
    <property type="evidence" value="ECO:0007669"/>
    <property type="project" value="UniProtKB-KW"/>
</dbReference>
<evidence type="ECO:0000256" key="3">
    <source>
        <dbReference type="ARBA" id="ARBA00023274"/>
    </source>
</evidence>
<evidence type="ECO:0000256" key="4">
    <source>
        <dbReference type="HAMAP-Rule" id="MF_00514"/>
    </source>
</evidence>
<evidence type="ECO:0000256" key="1">
    <source>
        <dbReference type="ARBA" id="ARBA00006598"/>
    </source>
</evidence>
<dbReference type="PRINTS" id="PR00064">
    <property type="entry name" value="RIBOSOMALL35"/>
</dbReference>
<dbReference type="GO" id="GO:0005840">
    <property type="term" value="C:ribosome"/>
    <property type="evidence" value="ECO:0007669"/>
    <property type="project" value="UniProtKB-KW"/>
</dbReference>
<accession>A0A1F5CK79</accession>
<dbReference type="InterPro" id="IPR021137">
    <property type="entry name" value="Ribosomal_bL35-like"/>
</dbReference>
<dbReference type="GO" id="GO:0003735">
    <property type="term" value="F:structural constituent of ribosome"/>
    <property type="evidence" value="ECO:0007669"/>
    <property type="project" value="InterPro"/>
</dbReference>
<organism evidence="6 7">
    <name type="scientific">Candidatus Azambacteria bacterium RIFOXYD1_FULL_42_11</name>
    <dbReference type="NCBI Taxonomy" id="1797310"/>
    <lineage>
        <taxon>Bacteria</taxon>
        <taxon>Candidatus Azamiibacteriota</taxon>
    </lineage>
</organism>
<gene>
    <name evidence="4" type="primary">rpmI</name>
    <name evidence="6" type="ORF">A2567_02360</name>
</gene>
<evidence type="ECO:0000256" key="2">
    <source>
        <dbReference type="ARBA" id="ARBA00022980"/>
    </source>
</evidence>
<dbReference type="AlphaFoldDB" id="A0A1F5CK79"/>
<dbReference type="Proteomes" id="UP000178974">
    <property type="component" value="Unassembled WGS sequence"/>
</dbReference>
<keyword evidence="2 4" id="KW-0689">Ribosomal protein</keyword>
<proteinExistence type="inferred from homology"/>
<comment type="caution">
    <text evidence="6">The sequence shown here is derived from an EMBL/GenBank/DDBJ whole genome shotgun (WGS) entry which is preliminary data.</text>
</comment>
<dbReference type="InterPro" id="IPR001706">
    <property type="entry name" value="Ribosomal_bL35"/>
</dbReference>
<reference evidence="6 7" key="1">
    <citation type="journal article" date="2016" name="Nat. Commun.">
        <title>Thousands of microbial genomes shed light on interconnected biogeochemical processes in an aquifer system.</title>
        <authorList>
            <person name="Anantharaman K."/>
            <person name="Brown C.T."/>
            <person name="Hug L.A."/>
            <person name="Sharon I."/>
            <person name="Castelle C.J."/>
            <person name="Probst A.J."/>
            <person name="Thomas B.C."/>
            <person name="Singh A."/>
            <person name="Wilkins M.J."/>
            <person name="Karaoz U."/>
            <person name="Brodie E.L."/>
            <person name="Williams K.H."/>
            <person name="Hubbard S.S."/>
            <person name="Banfield J.F."/>
        </authorList>
    </citation>
    <scope>NUCLEOTIDE SEQUENCE [LARGE SCALE GENOMIC DNA]</scope>
</reference>
<dbReference type="Gene3D" id="4.10.410.60">
    <property type="match status" value="1"/>
</dbReference>
<dbReference type="SUPFAM" id="SSF143034">
    <property type="entry name" value="L35p-like"/>
    <property type="match status" value="1"/>
</dbReference>
<dbReference type="Pfam" id="PF01632">
    <property type="entry name" value="Ribosomal_L35p"/>
    <property type="match status" value="1"/>
</dbReference>